<dbReference type="InterPro" id="IPR033949">
    <property type="entry name" value="CobQ_GATase1"/>
</dbReference>
<evidence type="ECO:0000256" key="1">
    <source>
        <dbReference type="ARBA" id="ARBA00004953"/>
    </source>
</evidence>
<dbReference type="InterPro" id="IPR002586">
    <property type="entry name" value="CobQ/CobB/MinD/ParA_Nub-bd_dom"/>
</dbReference>
<comment type="similarity">
    <text evidence="4">Belongs to the CobB/CobQ family. CobQ subfamily.</text>
</comment>
<gene>
    <name evidence="4" type="primary">cobQ</name>
    <name evidence="7" type="ORF">H8711_03805</name>
</gene>
<comment type="function">
    <text evidence="4">Catalyzes amidations at positions B, D, E, and G on adenosylcobyrinic A,C-diamide. NH(2) groups are provided by glutamine, and one molecule of ATP is hydrogenolyzed for each amidation.</text>
</comment>
<dbReference type="InterPro" id="IPR027417">
    <property type="entry name" value="P-loop_NTPase"/>
</dbReference>
<dbReference type="SUPFAM" id="SSF52317">
    <property type="entry name" value="Class I glutamine amidotransferase-like"/>
    <property type="match status" value="1"/>
</dbReference>
<dbReference type="EMBL" id="JACRST010000003">
    <property type="protein sequence ID" value="MBC8546060.1"/>
    <property type="molecule type" value="Genomic_DNA"/>
</dbReference>
<dbReference type="SUPFAM" id="SSF52540">
    <property type="entry name" value="P-loop containing nucleoside triphosphate hydrolases"/>
    <property type="match status" value="1"/>
</dbReference>
<evidence type="ECO:0000256" key="4">
    <source>
        <dbReference type="HAMAP-Rule" id="MF_00028"/>
    </source>
</evidence>
<dbReference type="InterPro" id="IPR004459">
    <property type="entry name" value="CobQ_synth"/>
</dbReference>
<dbReference type="PROSITE" id="PS51274">
    <property type="entry name" value="GATASE_COBBQ"/>
    <property type="match status" value="1"/>
</dbReference>
<dbReference type="Pfam" id="PF07685">
    <property type="entry name" value="GATase_3"/>
    <property type="match status" value="1"/>
</dbReference>
<dbReference type="Pfam" id="PF01656">
    <property type="entry name" value="CbiA"/>
    <property type="match status" value="1"/>
</dbReference>
<evidence type="ECO:0000259" key="5">
    <source>
        <dbReference type="Pfam" id="PF01656"/>
    </source>
</evidence>
<dbReference type="InterPro" id="IPR011698">
    <property type="entry name" value="GATase_3"/>
</dbReference>
<dbReference type="RefSeq" id="WP_249282210.1">
    <property type="nucleotide sequence ID" value="NZ_JACRST010000003.1"/>
</dbReference>
<feature type="domain" description="CobB/CobQ-like glutamine amidotransferase" evidence="6">
    <location>
        <begin position="251"/>
        <end position="446"/>
    </location>
</feature>
<comment type="pathway">
    <text evidence="1 4">Cofactor biosynthesis; adenosylcobalamin biosynthesis.</text>
</comment>
<protein>
    <recommendedName>
        <fullName evidence="4">Cobyric acid synthase</fullName>
    </recommendedName>
</protein>
<reference evidence="7" key="1">
    <citation type="submission" date="2020-08" db="EMBL/GenBank/DDBJ databases">
        <title>Genome public.</title>
        <authorList>
            <person name="Liu C."/>
            <person name="Sun Q."/>
        </authorList>
    </citation>
    <scope>NUCLEOTIDE SEQUENCE</scope>
    <source>
        <strain evidence="7">NSJ-31</strain>
    </source>
</reference>
<keyword evidence="3 4" id="KW-0315">Glutamine amidotransferase</keyword>
<accession>A0A926DZH9</accession>
<name>A0A926DZH9_9FIRM</name>
<dbReference type="InterPro" id="IPR029062">
    <property type="entry name" value="Class_I_gatase-like"/>
</dbReference>
<dbReference type="GO" id="GO:0015420">
    <property type="term" value="F:ABC-type vitamin B12 transporter activity"/>
    <property type="evidence" value="ECO:0007669"/>
    <property type="project" value="UniProtKB-UniRule"/>
</dbReference>
<dbReference type="AlphaFoldDB" id="A0A926DZH9"/>
<dbReference type="Gene3D" id="3.40.50.880">
    <property type="match status" value="1"/>
</dbReference>
<sequence length="503" mass="54221">MAKAIMIQGTTSNAGKSLLAAALCRIFRQDGYSVAPFKSQNMALNSFITADGLEMGRAQVMQAEAAGIEPDVRMNPILLKPQSDTGSQVIVNGEVWGCMGAAEYYEKKRELIPHIRRAYDELAAQYDIIVLEGAGSPAEINLKENDIVNMGMAKLAGAPVLLCGDIDRGGVFAALVGTLMLLDDDERALVKGTIINKFRGDREILRPGLEMLEKITHTPVLGVVPYLRVDIDDEDSLSDRFSRTSAPAPVEVAVIRLPRISNATDFNVLDYQPGLSVRYVTTVAQLGNPDLVILPGTKNTMEDLLWLRQCGLEAAIQKHAAHGGAVFGICGGYQMLGEELCDPDGVEHGGSMAGMGLLPVRTIFETHKARTRAAGKVGQVKGPLDSLSGARFEGYEIHMGRTERRAGCAPLNLVEQVGGEAADLLDGAWSGSVYGSYMHGFFDSEEVAGALVRSLCRAKGLDCDPAATVDLASYKQTQYDLLARAVRESLEMDRIYGILERGV</sequence>
<dbReference type="CDD" id="cd01750">
    <property type="entry name" value="GATase1_CobQ"/>
    <property type="match status" value="1"/>
</dbReference>
<dbReference type="GO" id="GO:0003824">
    <property type="term" value="F:catalytic activity"/>
    <property type="evidence" value="ECO:0007669"/>
    <property type="project" value="InterPro"/>
</dbReference>
<keyword evidence="2 4" id="KW-0169">Cobalamin biosynthesis</keyword>
<dbReference type="Proteomes" id="UP000653127">
    <property type="component" value="Unassembled WGS sequence"/>
</dbReference>
<dbReference type="InterPro" id="IPR047045">
    <property type="entry name" value="CobQ_N"/>
</dbReference>
<evidence type="ECO:0000256" key="2">
    <source>
        <dbReference type="ARBA" id="ARBA00022573"/>
    </source>
</evidence>
<proteinExistence type="inferred from homology"/>
<dbReference type="GO" id="GO:0009236">
    <property type="term" value="P:cobalamin biosynthetic process"/>
    <property type="evidence" value="ECO:0007669"/>
    <property type="project" value="UniProtKB-UniRule"/>
</dbReference>
<evidence type="ECO:0000313" key="7">
    <source>
        <dbReference type="EMBL" id="MBC8546060.1"/>
    </source>
</evidence>
<feature type="active site" evidence="4">
    <location>
        <position position="439"/>
    </location>
</feature>
<keyword evidence="8" id="KW-1185">Reference proteome</keyword>
<dbReference type="PANTHER" id="PTHR21343:SF1">
    <property type="entry name" value="COBYRIC ACID SYNTHASE"/>
    <property type="match status" value="1"/>
</dbReference>
<evidence type="ECO:0000256" key="3">
    <source>
        <dbReference type="ARBA" id="ARBA00022962"/>
    </source>
</evidence>
<dbReference type="HAMAP" id="MF_00028">
    <property type="entry name" value="CobQ"/>
    <property type="match status" value="1"/>
</dbReference>
<evidence type="ECO:0000313" key="8">
    <source>
        <dbReference type="Proteomes" id="UP000653127"/>
    </source>
</evidence>
<feature type="active site" description="Nucleophile" evidence="4">
    <location>
        <position position="330"/>
    </location>
</feature>
<feature type="domain" description="CobQ/CobB/MinD/ParA nucleotide binding" evidence="5">
    <location>
        <begin position="5"/>
        <end position="226"/>
    </location>
</feature>
<dbReference type="Gene3D" id="3.40.50.300">
    <property type="entry name" value="P-loop containing nucleotide triphosphate hydrolases"/>
    <property type="match status" value="1"/>
</dbReference>
<dbReference type="PANTHER" id="PTHR21343">
    <property type="entry name" value="DETHIOBIOTIN SYNTHETASE"/>
    <property type="match status" value="1"/>
</dbReference>
<comment type="caution">
    <text evidence="7">The sequence shown here is derived from an EMBL/GenBank/DDBJ whole genome shotgun (WGS) entry which is preliminary data.</text>
</comment>
<dbReference type="CDD" id="cd05389">
    <property type="entry name" value="CobQ_N"/>
    <property type="match status" value="1"/>
</dbReference>
<organism evidence="7 8">
    <name type="scientific">Ligaoa zhengdingensis</name>
    <dbReference type="NCBI Taxonomy" id="2763658"/>
    <lineage>
        <taxon>Bacteria</taxon>
        <taxon>Bacillati</taxon>
        <taxon>Bacillota</taxon>
        <taxon>Clostridia</taxon>
        <taxon>Eubacteriales</taxon>
        <taxon>Oscillospiraceae</taxon>
        <taxon>Ligaoa</taxon>
    </lineage>
</organism>
<evidence type="ECO:0000259" key="6">
    <source>
        <dbReference type="Pfam" id="PF07685"/>
    </source>
</evidence>
<dbReference type="NCBIfam" id="TIGR00313">
    <property type="entry name" value="cobQ"/>
    <property type="match status" value="1"/>
</dbReference>
<dbReference type="NCBIfam" id="NF001989">
    <property type="entry name" value="PRK00784.1"/>
    <property type="match status" value="1"/>
</dbReference>